<dbReference type="SUPFAM" id="SSF52218">
    <property type="entry name" value="Flavoproteins"/>
    <property type="match status" value="1"/>
</dbReference>
<gene>
    <name evidence="1" type="ORF">SGODD07_01553</name>
</gene>
<dbReference type="GO" id="GO:0016651">
    <property type="term" value="F:oxidoreductase activity, acting on NAD(P)H"/>
    <property type="evidence" value="ECO:0007669"/>
    <property type="project" value="UniProtKB-ARBA"/>
</dbReference>
<dbReference type="PATRIC" id="fig|1302.18.peg.520"/>
<protein>
    <submittedName>
        <fullName evidence="1">Ribonucleotide reduction protein NrdI</fullName>
    </submittedName>
</protein>
<dbReference type="AlphaFoldDB" id="A0A0F5MK19"/>
<dbReference type="NCBIfam" id="NF002714">
    <property type="entry name" value="PRK02551.1"/>
    <property type="match status" value="1"/>
</dbReference>
<dbReference type="Pfam" id="PF07972">
    <property type="entry name" value="Flavodoxin_NdrI"/>
    <property type="match status" value="1"/>
</dbReference>
<dbReference type="GO" id="GO:0010181">
    <property type="term" value="F:FMN binding"/>
    <property type="evidence" value="ECO:0007669"/>
    <property type="project" value="InterPro"/>
</dbReference>
<accession>A0A0F5MK19</accession>
<dbReference type="Proteomes" id="UP000070096">
    <property type="component" value="Unassembled WGS sequence"/>
</dbReference>
<organism evidence="1 2">
    <name type="scientific">Streptococcus gordonii</name>
    <dbReference type="NCBI Taxonomy" id="1302"/>
    <lineage>
        <taxon>Bacteria</taxon>
        <taxon>Bacillati</taxon>
        <taxon>Bacillota</taxon>
        <taxon>Bacilli</taxon>
        <taxon>Lactobacillales</taxon>
        <taxon>Streptococcaceae</taxon>
        <taxon>Streptococcus</taxon>
    </lineage>
</organism>
<proteinExistence type="predicted"/>
<dbReference type="Gene3D" id="3.40.50.360">
    <property type="match status" value="1"/>
</dbReference>
<evidence type="ECO:0000313" key="2">
    <source>
        <dbReference type="Proteomes" id="UP000070096"/>
    </source>
</evidence>
<accession>A0A0F3HUQ4</accession>
<dbReference type="InterPro" id="IPR004465">
    <property type="entry name" value="RNR_NrdI"/>
</dbReference>
<dbReference type="PANTHER" id="PTHR37297">
    <property type="entry name" value="PROTEIN NRDI"/>
    <property type="match status" value="1"/>
</dbReference>
<comment type="caution">
    <text evidence="1">The sequence shown here is derived from an EMBL/GenBank/DDBJ whole genome shotgun (WGS) entry which is preliminary data.</text>
</comment>
<sequence>MAKVSLVYISLSGNTASFIKRLTAYLQEGHADLEVEQVNIKDLVKEGQDFFAMDNQFVAFLPTYLEGGNGVDSGDVEILTNDLAAFIEFEENYKKCFGIVGSGNRNFNNQYCLTAKQYSQRFGFPLLDTFELRGLQNDISRVGDKIAELYRL</sequence>
<dbReference type="EMBL" id="LQRC01000217">
    <property type="protein sequence ID" value="KXT70388.1"/>
    <property type="molecule type" value="Genomic_DNA"/>
</dbReference>
<dbReference type="PIRSF" id="PIRSF005087">
    <property type="entry name" value="NrdI"/>
    <property type="match status" value="1"/>
</dbReference>
<dbReference type="PANTHER" id="PTHR37297:SF1">
    <property type="entry name" value="PROTEIN NRDI"/>
    <property type="match status" value="1"/>
</dbReference>
<name>A0A0F5MK19_STRGN</name>
<dbReference type="InterPro" id="IPR029039">
    <property type="entry name" value="Flavoprotein-like_sf"/>
</dbReference>
<dbReference type="OrthoDB" id="350535at2"/>
<evidence type="ECO:0000313" key="1">
    <source>
        <dbReference type="EMBL" id="KXT70388.1"/>
    </source>
</evidence>
<dbReference type="PROSITE" id="PS50902">
    <property type="entry name" value="FLAVODOXIN_LIKE"/>
    <property type="match status" value="1"/>
</dbReference>
<reference evidence="1 2" key="1">
    <citation type="submission" date="2016-01" db="EMBL/GenBank/DDBJ databases">
        <title>Highly variable Streptococcus oralis are common among viridans streptococci isolated from primates.</title>
        <authorList>
            <person name="Denapaite D."/>
            <person name="Rieger M."/>
            <person name="Koendgen S."/>
            <person name="Brueckner R."/>
            <person name="Ochigava I."/>
            <person name="Kappeler P."/>
            <person name="Maetz-Rensing K."/>
            <person name="Leendertz F."/>
            <person name="Hakenbeck R."/>
        </authorList>
    </citation>
    <scope>NUCLEOTIDE SEQUENCE [LARGE SCALE GENOMIC DNA]</scope>
    <source>
        <strain evidence="1 2">DD07</strain>
    </source>
</reference>
<dbReference type="InterPro" id="IPR008254">
    <property type="entry name" value="Flavodoxin/NO_synth"/>
</dbReference>
<dbReference type="RefSeq" id="WP_045772641.1">
    <property type="nucleotide sequence ID" value="NZ_CABEIB010000003.1"/>
</dbReference>